<protein>
    <submittedName>
        <fullName evidence="2">FRG domain-containing protein</fullName>
    </submittedName>
</protein>
<evidence type="ECO:0000313" key="3">
    <source>
        <dbReference type="Proteomes" id="UP001255416"/>
    </source>
</evidence>
<reference evidence="3" key="1">
    <citation type="submission" date="2023-05" db="EMBL/GenBank/DDBJ databases">
        <title>Sedimentitalea sp. nov. JM2-8.</title>
        <authorList>
            <person name="Huang J."/>
        </authorList>
    </citation>
    <scope>NUCLEOTIDE SEQUENCE [LARGE SCALE GENOMIC DNA]</scope>
    <source>
        <strain evidence="3">KHS03</strain>
    </source>
</reference>
<evidence type="ECO:0000259" key="1">
    <source>
        <dbReference type="SMART" id="SM00901"/>
    </source>
</evidence>
<dbReference type="RefSeq" id="WP_316772163.1">
    <property type="nucleotide sequence ID" value="NZ_JASMWN010000001.1"/>
</dbReference>
<dbReference type="Proteomes" id="UP001255416">
    <property type="component" value="Unassembled WGS sequence"/>
</dbReference>
<dbReference type="EMBL" id="JASMWN010000001">
    <property type="protein sequence ID" value="MDU9002404.1"/>
    <property type="molecule type" value="Genomic_DNA"/>
</dbReference>
<dbReference type="Pfam" id="PF08867">
    <property type="entry name" value="FRG"/>
    <property type="match status" value="1"/>
</dbReference>
<comment type="caution">
    <text evidence="2">The sequence shown here is derived from an EMBL/GenBank/DDBJ whole genome shotgun (WGS) entry which is preliminary data.</text>
</comment>
<accession>A0ABU3V8B9</accession>
<proteinExistence type="predicted"/>
<evidence type="ECO:0000313" key="2">
    <source>
        <dbReference type="EMBL" id="MDU9002404.1"/>
    </source>
</evidence>
<dbReference type="InterPro" id="IPR014966">
    <property type="entry name" value="FRG-dom"/>
</dbReference>
<feature type="domain" description="FRG" evidence="1">
    <location>
        <begin position="68"/>
        <end position="174"/>
    </location>
</feature>
<dbReference type="SMART" id="SM00901">
    <property type="entry name" value="FRG"/>
    <property type="match status" value="1"/>
</dbReference>
<name>A0ABU3V8B9_9RHOB</name>
<gene>
    <name evidence="2" type="ORF">QO231_00905</name>
</gene>
<keyword evidence="3" id="KW-1185">Reference proteome</keyword>
<organism evidence="2 3">
    <name type="scientific">Sedimentitalea todarodis</name>
    <dbReference type="NCBI Taxonomy" id="1631240"/>
    <lineage>
        <taxon>Bacteria</taxon>
        <taxon>Pseudomonadati</taxon>
        <taxon>Pseudomonadota</taxon>
        <taxon>Alphaproteobacteria</taxon>
        <taxon>Rhodobacterales</taxon>
        <taxon>Paracoccaceae</taxon>
        <taxon>Sedimentitalea</taxon>
    </lineage>
</organism>
<sequence length="457" mass="51485">MSRTERPSMETAEERRRRAAKRAYLDALPKHPEFVLPNDKIDGLLPSAKVVSWEELLKILQGPDFKKTKNDLVYRGHAGHDWQLSSTLGRLFDGGDIPSDKRTKLLRQFKLSMRGRGYDLGPLQTEEEIWAVGQHNGLKTPLLDWTRSPFVALFFAFSKYQNQTDTENNPSRALFCMNKTKLEEDLGEDFVDELFLEPEDHRNSRLVNQSGLFTIAPDGQDNLVSLIVNRLDDAELLGSVDETSIDDGMTDFIAAADAALSQTTVEGPDTPQITFSVSDRKRAKLLARYVFKLHIPNSINDRKGCLEALRQMNIHHGNLFPDPGGASEFCNDWLERLLEDEKFEVAEEEKKQDDRKIAAALKTERTVDIAGDVSNLLSAFLVLETGEERDFAQGIENAVQQASSLDWQKFPSKRIVVKRAIAQAIARGPGDIKADRKIDDLIDLLLKKYSSAEETTP</sequence>